<protein>
    <submittedName>
        <fullName evidence="2">Uncharacterized protein</fullName>
    </submittedName>
</protein>
<comment type="caution">
    <text evidence="2">The sequence shown here is derived from an EMBL/GenBank/DDBJ whole genome shotgun (WGS) entry which is preliminary data.</text>
</comment>
<feature type="region of interest" description="Disordered" evidence="1">
    <location>
        <begin position="1"/>
        <end position="26"/>
    </location>
</feature>
<keyword evidence="3" id="KW-1185">Reference proteome</keyword>
<gene>
    <name evidence="2" type="ORF">OM960_25230</name>
</gene>
<reference evidence="2 3" key="1">
    <citation type="submission" date="2022-10" db="EMBL/GenBank/DDBJ databases">
        <title>Defluviimonas sp. CAU 1641 isolated from mud.</title>
        <authorList>
            <person name="Kim W."/>
        </authorList>
    </citation>
    <scope>NUCLEOTIDE SEQUENCE [LARGE SCALE GENOMIC DNA]</scope>
    <source>
        <strain evidence="2 3">CAU 1641</strain>
    </source>
</reference>
<dbReference type="Proteomes" id="UP001207582">
    <property type="component" value="Unassembled WGS sequence"/>
</dbReference>
<name>A0ABT3JBI4_9RHOB</name>
<feature type="non-terminal residue" evidence="2">
    <location>
        <position position="1"/>
    </location>
</feature>
<evidence type="ECO:0000313" key="3">
    <source>
        <dbReference type="Proteomes" id="UP001207582"/>
    </source>
</evidence>
<proteinExistence type="predicted"/>
<evidence type="ECO:0000256" key="1">
    <source>
        <dbReference type="SAM" id="MobiDB-lite"/>
    </source>
</evidence>
<sequence>KILPPSLSPERAKSGRLLRRPQPDHPAATVADYCSAVLILTGEFHFREGHVVFDILTAWCGVTYRRQKVGDRHSKP</sequence>
<evidence type="ECO:0000313" key="2">
    <source>
        <dbReference type="EMBL" id="MCW3784810.1"/>
    </source>
</evidence>
<organism evidence="2 3">
    <name type="scientific">Defluviimonas salinarum</name>
    <dbReference type="NCBI Taxonomy" id="2992147"/>
    <lineage>
        <taxon>Bacteria</taxon>
        <taxon>Pseudomonadati</taxon>
        <taxon>Pseudomonadota</taxon>
        <taxon>Alphaproteobacteria</taxon>
        <taxon>Rhodobacterales</taxon>
        <taxon>Paracoccaceae</taxon>
        <taxon>Albidovulum</taxon>
    </lineage>
</organism>
<accession>A0ABT3JBI4</accession>
<dbReference type="RefSeq" id="WP_264773925.1">
    <property type="nucleotide sequence ID" value="NZ_JAPDOG010000082.1"/>
</dbReference>
<dbReference type="EMBL" id="JAPDOG010000082">
    <property type="protein sequence ID" value="MCW3784810.1"/>
    <property type="molecule type" value="Genomic_DNA"/>
</dbReference>